<name>A0A4R5KAP8_9MICC</name>
<organism evidence="1 2">
    <name type="scientific">Arthrobacter terricola</name>
    <dbReference type="NCBI Taxonomy" id="2547396"/>
    <lineage>
        <taxon>Bacteria</taxon>
        <taxon>Bacillati</taxon>
        <taxon>Actinomycetota</taxon>
        <taxon>Actinomycetes</taxon>
        <taxon>Micrococcales</taxon>
        <taxon>Micrococcaceae</taxon>
        <taxon>Arthrobacter</taxon>
    </lineage>
</organism>
<keyword evidence="2" id="KW-1185">Reference proteome</keyword>
<gene>
    <name evidence="1" type="ORF">E1809_21490</name>
</gene>
<reference evidence="1 2" key="1">
    <citation type="submission" date="2019-03" db="EMBL/GenBank/DDBJ databases">
        <title>Whole genome sequence of Arthrobacter sp JH1-1.</title>
        <authorList>
            <person name="Trinh H.N."/>
        </authorList>
    </citation>
    <scope>NUCLEOTIDE SEQUENCE [LARGE SCALE GENOMIC DNA]</scope>
    <source>
        <strain evidence="1 2">JH1-1</strain>
    </source>
</reference>
<evidence type="ECO:0000313" key="1">
    <source>
        <dbReference type="EMBL" id="TDF91187.1"/>
    </source>
</evidence>
<comment type="caution">
    <text evidence="1">The sequence shown here is derived from an EMBL/GenBank/DDBJ whole genome shotgun (WGS) entry which is preliminary data.</text>
</comment>
<dbReference type="RefSeq" id="WP_133206294.1">
    <property type="nucleotide sequence ID" value="NZ_SMRU01000032.1"/>
</dbReference>
<accession>A0A4R5KAP8</accession>
<evidence type="ECO:0000313" key="2">
    <source>
        <dbReference type="Proteomes" id="UP000295511"/>
    </source>
</evidence>
<sequence>MTDALPGDLTGGHVHYPARSFASSLRKPPSVDYDLMDPAKMFQRPVPSHGCARDTVSWRTDLPVVSGYVHP</sequence>
<proteinExistence type="predicted"/>
<dbReference type="Proteomes" id="UP000295511">
    <property type="component" value="Unassembled WGS sequence"/>
</dbReference>
<dbReference type="AlphaFoldDB" id="A0A4R5KAP8"/>
<protein>
    <submittedName>
        <fullName evidence="1">Uncharacterized protein</fullName>
    </submittedName>
</protein>
<dbReference type="EMBL" id="SMRU01000032">
    <property type="protein sequence ID" value="TDF91187.1"/>
    <property type="molecule type" value="Genomic_DNA"/>
</dbReference>